<dbReference type="Pfam" id="PF00392">
    <property type="entry name" value="GntR"/>
    <property type="match status" value="1"/>
</dbReference>
<reference evidence="6 7" key="1">
    <citation type="submission" date="2019-03" db="EMBL/GenBank/DDBJ databases">
        <title>Genomic Encyclopedia of Type Strains, Phase IV (KMG-IV): sequencing the most valuable type-strain genomes for metagenomic binning, comparative biology and taxonomic classification.</title>
        <authorList>
            <person name="Goeker M."/>
        </authorList>
    </citation>
    <scope>NUCLEOTIDE SEQUENCE [LARGE SCALE GENOMIC DNA]</scope>
    <source>
        <strain evidence="6 7">DSM 9035</strain>
    </source>
</reference>
<dbReference type="Pfam" id="PF07729">
    <property type="entry name" value="FCD"/>
    <property type="match status" value="1"/>
</dbReference>
<dbReference type="SMART" id="SM00895">
    <property type="entry name" value="FCD"/>
    <property type="match status" value="1"/>
</dbReference>
<evidence type="ECO:0000256" key="3">
    <source>
        <dbReference type="ARBA" id="ARBA00023163"/>
    </source>
</evidence>
<proteinExistence type="predicted"/>
<dbReference type="InterPro" id="IPR036388">
    <property type="entry name" value="WH-like_DNA-bd_sf"/>
</dbReference>
<evidence type="ECO:0000256" key="4">
    <source>
        <dbReference type="SAM" id="MobiDB-lite"/>
    </source>
</evidence>
<dbReference type="SMART" id="SM00345">
    <property type="entry name" value="HTH_GNTR"/>
    <property type="match status" value="1"/>
</dbReference>
<dbReference type="SUPFAM" id="SSF46785">
    <property type="entry name" value="Winged helix' DNA-binding domain"/>
    <property type="match status" value="1"/>
</dbReference>
<dbReference type="Gene3D" id="1.20.120.530">
    <property type="entry name" value="GntR ligand-binding domain-like"/>
    <property type="match status" value="1"/>
</dbReference>
<keyword evidence="2 6" id="KW-0238">DNA-binding</keyword>
<dbReference type="PANTHER" id="PTHR43537">
    <property type="entry name" value="TRANSCRIPTIONAL REGULATOR, GNTR FAMILY"/>
    <property type="match status" value="1"/>
</dbReference>
<dbReference type="GO" id="GO:0003677">
    <property type="term" value="F:DNA binding"/>
    <property type="evidence" value="ECO:0007669"/>
    <property type="project" value="UniProtKB-KW"/>
</dbReference>
<dbReference type="InterPro" id="IPR008920">
    <property type="entry name" value="TF_FadR/GntR_C"/>
</dbReference>
<feature type="domain" description="HTH gntR-type" evidence="5">
    <location>
        <begin position="30"/>
        <end position="97"/>
    </location>
</feature>
<gene>
    <name evidence="6" type="ORF">EDC64_102238</name>
</gene>
<evidence type="ECO:0000313" key="7">
    <source>
        <dbReference type="Proteomes" id="UP000294664"/>
    </source>
</evidence>
<feature type="compositionally biased region" description="Low complexity" evidence="4">
    <location>
        <begin position="1"/>
        <end position="16"/>
    </location>
</feature>
<dbReference type="InterPro" id="IPR036390">
    <property type="entry name" value="WH_DNA-bd_sf"/>
</dbReference>
<accession>A0A4V2UYB6</accession>
<keyword evidence="7" id="KW-1185">Reference proteome</keyword>
<dbReference type="AlphaFoldDB" id="A0A4V2UYB6"/>
<comment type="caution">
    <text evidence="6">The sequence shown here is derived from an EMBL/GenBank/DDBJ whole genome shotgun (WGS) entry which is preliminary data.</text>
</comment>
<evidence type="ECO:0000256" key="1">
    <source>
        <dbReference type="ARBA" id="ARBA00023015"/>
    </source>
</evidence>
<keyword evidence="3" id="KW-0804">Transcription</keyword>
<dbReference type="PANTHER" id="PTHR43537:SF5">
    <property type="entry name" value="UXU OPERON TRANSCRIPTIONAL REGULATOR"/>
    <property type="match status" value="1"/>
</dbReference>
<sequence>MEETAPMGGAAGDGMPQIGMPHALSTVKPPSAAEAAYSGIVDLILARGLRPGERTSVNLLAARLGLGRMPVKEAVNRLQTEGMLSIKGRSGTTVTTIGPDAAAQMFALRRALEAFAAEGAALRATDDDMARVRALVEEMHATSIDDPYGDGAGPRFVRANSAFHAAVVGAAHNPFLDRAYGQLQLQLQIVSYLSYRGHNPDAARRRQREHEEIADALAARDAERLREALRQHGETTESALISQLP</sequence>
<dbReference type="Proteomes" id="UP000294664">
    <property type="component" value="Unassembled WGS sequence"/>
</dbReference>
<evidence type="ECO:0000313" key="6">
    <source>
        <dbReference type="EMBL" id="TCT06758.1"/>
    </source>
</evidence>
<name>A0A4V2UYB6_9HYPH</name>
<dbReference type="EMBL" id="SMAI01000002">
    <property type="protein sequence ID" value="TCT06758.1"/>
    <property type="molecule type" value="Genomic_DNA"/>
</dbReference>
<evidence type="ECO:0000259" key="5">
    <source>
        <dbReference type="PROSITE" id="PS50949"/>
    </source>
</evidence>
<dbReference type="Gene3D" id="1.10.10.10">
    <property type="entry name" value="Winged helix-like DNA-binding domain superfamily/Winged helix DNA-binding domain"/>
    <property type="match status" value="1"/>
</dbReference>
<keyword evidence="1" id="KW-0805">Transcription regulation</keyword>
<dbReference type="InterPro" id="IPR000524">
    <property type="entry name" value="Tscrpt_reg_HTH_GntR"/>
</dbReference>
<dbReference type="GO" id="GO:0003700">
    <property type="term" value="F:DNA-binding transcription factor activity"/>
    <property type="evidence" value="ECO:0007669"/>
    <property type="project" value="InterPro"/>
</dbReference>
<dbReference type="SUPFAM" id="SSF48008">
    <property type="entry name" value="GntR ligand-binding domain-like"/>
    <property type="match status" value="1"/>
</dbReference>
<dbReference type="InterPro" id="IPR011711">
    <property type="entry name" value="GntR_C"/>
</dbReference>
<protein>
    <submittedName>
        <fullName evidence="6">DNA-binding GntR family transcriptional regulator</fullName>
    </submittedName>
</protein>
<evidence type="ECO:0000256" key="2">
    <source>
        <dbReference type="ARBA" id="ARBA00023125"/>
    </source>
</evidence>
<dbReference type="PROSITE" id="PS50949">
    <property type="entry name" value="HTH_GNTR"/>
    <property type="match status" value="1"/>
</dbReference>
<feature type="region of interest" description="Disordered" evidence="4">
    <location>
        <begin position="1"/>
        <end position="26"/>
    </location>
</feature>
<organism evidence="6 7">
    <name type="scientific">Aquabacter spiritensis</name>
    <dbReference type="NCBI Taxonomy" id="933073"/>
    <lineage>
        <taxon>Bacteria</taxon>
        <taxon>Pseudomonadati</taxon>
        <taxon>Pseudomonadota</taxon>
        <taxon>Alphaproteobacteria</taxon>
        <taxon>Hyphomicrobiales</taxon>
        <taxon>Xanthobacteraceae</taxon>
        <taxon>Aquabacter</taxon>
    </lineage>
</organism>
<dbReference type="RefSeq" id="WP_245504547.1">
    <property type="nucleotide sequence ID" value="NZ_SMAI01000002.1"/>
</dbReference>